<keyword evidence="3" id="KW-1185">Reference proteome</keyword>
<dbReference type="Proteomes" id="UP000001593">
    <property type="component" value="Unassembled WGS sequence"/>
</dbReference>
<feature type="compositionally biased region" description="Low complexity" evidence="1">
    <location>
        <begin position="205"/>
        <end position="232"/>
    </location>
</feature>
<dbReference type="HOGENOM" id="CLU_1196093_0_0_1"/>
<organism evidence="2 3">
    <name type="scientific">Nematostella vectensis</name>
    <name type="common">Starlet sea anemone</name>
    <dbReference type="NCBI Taxonomy" id="45351"/>
    <lineage>
        <taxon>Eukaryota</taxon>
        <taxon>Metazoa</taxon>
        <taxon>Cnidaria</taxon>
        <taxon>Anthozoa</taxon>
        <taxon>Hexacorallia</taxon>
        <taxon>Actiniaria</taxon>
        <taxon>Edwardsiidae</taxon>
        <taxon>Nematostella</taxon>
    </lineage>
</organism>
<dbReference type="InterPro" id="IPR027814">
    <property type="entry name" value="DUF4562"/>
</dbReference>
<protein>
    <submittedName>
        <fullName evidence="2">Uncharacterized protein</fullName>
    </submittedName>
</protein>
<name>A7S975_NEMVE</name>
<sequence length="232" mass="26273">MADSGQRARASNSSLFAGSDKYYNPYSGKGKILFTGPDGISDQQVSIIDPTYVGIGTMSPEGTSDLNYLWRPARRCVHPPSKSKKVGEIGWGINLFTDIKRLKSGQQIMRGEFRQECEDRHTHLYQNPWYPHPNDIEQVKKHEDNKKDSEERIFTYSSRSRRTTPDISQTSRGHSQKYYRSHTPTPRHSPPPFDGPGIRPPPRPRSCIPSTQSRARSGTMSSSTSRQSQLFS</sequence>
<dbReference type="EMBL" id="DS469602">
    <property type="protein sequence ID" value="EDO39734.1"/>
    <property type="molecule type" value="Genomic_DNA"/>
</dbReference>
<gene>
    <name evidence="2" type="ORF">NEMVEDRAFT_v1g208725</name>
</gene>
<dbReference type="OrthoDB" id="6140842at2759"/>
<dbReference type="AlphaFoldDB" id="A7S975"/>
<accession>A7S975</accession>
<dbReference type="PANTHER" id="PTHR34833:SF1">
    <property type="entry name" value="GENE, 17359-RELATED"/>
    <property type="match status" value="1"/>
</dbReference>
<dbReference type="KEGG" id="nve:5511373"/>
<dbReference type="OMA" id="ECEDRHT"/>
<dbReference type="PhylomeDB" id="A7S975"/>
<dbReference type="InParanoid" id="A7S975"/>
<dbReference type="eggNOG" id="ENOG502S3MZ">
    <property type="taxonomic scope" value="Eukaryota"/>
</dbReference>
<reference evidence="2 3" key="1">
    <citation type="journal article" date="2007" name="Science">
        <title>Sea anemone genome reveals ancestral eumetazoan gene repertoire and genomic organization.</title>
        <authorList>
            <person name="Putnam N.H."/>
            <person name="Srivastava M."/>
            <person name="Hellsten U."/>
            <person name="Dirks B."/>
            <person name="Chapman J."/>
            <person name="Salamov A."/>
            <person name="Terry A."/>
            <person name="Shapiro H."/>
            <person name="Lindquist E."/>
            <person name="Kapitonov V.V."/>
            <person name="Jurka J."/>
            <person name="Genikhovich G."/>
            <person name="Grigoriev I.V."/>
            <person name="Lucas S.M."/>
            <person name="Steele R.E."/>
            <person name="Finnerty J.R."/>
            <person name="Technau U."/>
            <person name="Martindale M.Q."/>
            <person name="Rokhsar D.S."/>
        </authorList>
    </citation>
    <scope>NUCLEOTIDE SEQUENCE [LARGE SCALE GENOMIC DNA]</scope>
    <source>
        <strain evidence="3">CH2 X CH6</strain>
    </source>
</reference>
<evidence type="ECO:0000256" key="1">
    <source>
        <dbReference type="SAM" id="MobiDB-lite"/>
    </source>
</evidence>
<dbReference type="Pfam" id="PF15123">
    <property type="entry name" value="DUF4562"/>
    <property type="match status" value="1"/>
</dbReference>
<dbReference type="PANTHER" id="PTHR34833">
    <property type="entry name" value="GENE, 17359-RELATED"/>
    <property type="match status" value="1"/>
</dbReference>
<evidence type="ECO:0000313" key="3">
    <source>
        <dbReference type="Proteomes" id="UP000001593"/>
    </source>
</evidence>
<feature type="region of interest" description="Disordered" evidence="1">
    <location>
        <begin position="141"/>
        <end position="232"/>
    </location>
</feature>
<feature type="compositionally biased region" description="Pro residues" evidence="1">
    <location>
        <begin position="187"/>
        <end position="204"/>
    </location>
</feature>
<proteinExistence type="predicted"/>
<feature type="compositionally biased region" description="Basic and acidic residues" evidence="1">
    <location>
        <begin position="141"/>
        <end position="153"/>
    </location>
</feature>
<evidence type="ECO:0000313" key="2">
    <source>
        <dbReference type="EMBL" id="EDO39734.1"/>
    </source>
</evidence>